<feature type="domain" description="ArnR1-like winged helix-turn-helix" evidence="1">
    <location>
        <begin position="9"/>
        <end position="74"/>
    </location>
</feature>
<organism evidence="2 3">
    <name type="scientific">Methanohalophilus mahii (strain ATCC 35705 / DSM 5219 / SLP)</name>
    <dbReference type="NCBI Taxonomy" id="547558"/>
    <lineage>
        <taxon>Archaea</taxon>
        <taxon>Methanobacteriati</taxon>
        <taxon>Methanobacteriota</taxon>
        <taxon>Stenosarchaea group</taxon>
        <taxon>Methanomicrobia</taxon>
        <taxon>Methanosarcinales</taxon>
        <taxon>Methanosarcinaceae</taxon>
        <taxon>Methanohalophilus</taxon>
    </lineage>
</organism>
<dbReference type="AlphaFoldDB" id="D5E788"/>
<dbReference type="InterPro" id="IPR036390">
    <property type="entry name" value="WH_DNA-bd_sf"/>
</dbReference>
<proteinExistence type="predicted"/>
<dbReference type="KEGG" id="mmh:Mmah_1530"/>
<dbReference type="STRING" id="547558.Mmah_1530"/>
<dbReference type="Gene3D" id="1.10.10.10">
    <property type="entry name" value="Winged helix-like DNA-binding domain superfamily/Winged helix DNA-binding domain"/>
    <property type="match status" value="1"/>
</dbReference>
<keyword evidence="3" id="KW-1185">Reference proteome</keyword>
<name>D5E788_METMS</name>
<accession>D5E788</accession>
<protein>
    <recommendedName>
        <fullName evidence="1">ArnR1-like winged helix-turn-helix domain-containing protein</fullName>
    </recommendedName>
</protein>
<dbReference type="EMBL" id="CP001994">
    <property type="protein sequence ID" value="ADE37026.1"/>
    <property type="molecule type" value="Genomic_DNA"/>
</dbReference>
<dbReference type="InterPro" id="IPR036388">
    <property type="entry name" value="WH-like_DNA-bd_sf"/>
</dbReference>
<sequence>MVEVVAIKRRSRIDISAEILDAAMSGANKTQIVYNANLNFSIAKKYLEMLEKKELIRKEGDQYVTTEKGKTFHDLAMILKL</sequence>
<dbReference type="Pfam" id="PF14947">
    <property type="entry name" value="HTH_45"/>
    <property type="match status" value="1"/>
</dbReference>
<dbReference type="HOGENOM" id="CLU_159725_3_0_2"/>
<evidence type="ECO:0000313" key="3">
    <source>
        <dbReference type="Proteomes" id="UP000001059"/>
    </source>
</evidence>
<dbReference type="OrthoDB" id="140255at2157"/>
<dbReference type="InterPro" id="IPR038723">
    <property type="entry name" value="ArnR1-like_HTH"/>
</dbReference>
<evidence type="ECO:0000259" key="1">
    <source>
        <dbReference type="Pfam" id="PF14947"/>
    </source>
</evidence>
<reference evidence="2 3" key="1">
    <citation type="submission" date="2010-03" db="EMBL/GenBank/DDBJ databases">
        <title>The complete genome of Methanohalophilus mahii DSM 5219.</title>
        <authorList>
            <consortium name="US DOE Joint Genome Institute (JGI-PGF)"/>
            <person name="Lucas S."/>
            <person name="Copeland A."/>
            <person name="Lapidus A."/>
            <person name="Glavina del Rio T."/>
            <person name="Dalin E."/>
            <person name="Tice H."/>
            <person name="Bruce D."/>
            <person name="Goodwin L."/>
            <person name="Pitluck S."/>
            <person name="Kyrpides N."/>
            <person name="Mavromatis K."/>
            <person name="Ivanova N."/>
            <person name="Lykidis A."/>
            <person name="Saunders E."/>
            <person name="Brettin T."/>
            <person name="Detter J.C."/>
            <person name="Han C."/>
            <person name="Land M."/>
            <person name="Hauser L."/>
            <person name="Markowitz V."/>
            <person name="Cheng J.-F."/>
            <person name="Hugenholtz P."/>
            <person name="Woyke T."/>
            <person name="Wu D."/>
            <person name="Spring S."/>
            <person name="Schneider S."/>
            <person name="Schroeder M."/>
            <person name="Klenk H.-P."/>
            <person name="Eisen J.A."/>
        </authorList>
    </citation>
    <scope>NUCLEOTIDE SEQUENCE [LARGE SCALE GENOMIC DNA]</scope>
    <source>
        <strain evidence="3">ATCC 35705 / DSM 5219 / SLP</strain>
    </source>
</reference>
<dbReference type="SUPFAM" id="SSF46785">
    <property type="entry name" value="Winged helix' DNA-binding domain"/>
    <property type="match status" value="1"/>
</dbReference>
<evidence type="ECO:0000313" key="2">
    <source>
        <dbReference type="EMBL" id="ADE37026.1"/>
    </source>
</evidence>
<gene>
    <name evidence="2" type="ordered locus">Mmah_1530</name>
</gene>
<dbReference type="Proteomes" id="UP000001059">
    <property type="component" value="Chromosome"/>
</dbReference>